<evidence type="ECO:0000256" key="7">
    <source>
        <dbReference type="SAM" id="Coils"/>
    </source>
</evidence>
<reference evidence="11 12" key="1">
    <citation type="submission" date="2014-02" db="EMBL/GenBank/DDBJ databases">
        <title>The small core and large imbalanced accessory genome model reveals a collaborative survival strategy of Sorangium cellulosum strains in nature.</title>
        <authorList>
            <person name="Han K."/>
            <person name="Peng R."/>
            <person name="Blom J."/>
            <person name="Li Y.-Z."/>
        </authorList>
    </citation>
    <scope>NUCLEOTIDE SEQUENCE [LARGE SCALE GENOMIC DNA]</scope>
    <source>
        <strain evidence="11 12">So0007-03</strain>
    </source>
</reference>
<dbReference type="Gene3D" id="1.10.155.10">
    <property type="entry name" value="Chemotaxis receptor methyltransferase CheR, N-terminal domain"/>
    <property type="match status" value="1"/>
</dbReference>
<dbReference type="SUPFAM" id="SSF53335">
    <property type="entry name" value="S-adenosyl-L-methionine-dependent methyltransferases"/>
    <property type="match status" value="1"/>
</dbReference>
<dbReference type="SUPFAM" id="SSF55785">
    <property type="entry name" value="PYP-like sensor domain (PAS domain)"/>
    <property type="match status" value="2"/>
</dbReference>
<dbReference type="PANTHER" id="PTHR24422:SF27">
    <property type="entry name" value="PROTEIN-GLUTAMATE O-METHYLTRANSFERASE"/>
    <property type="match status" value="1"/>
</dbReference>
<dbReference type="InterPro" id="IPR022642">
    <property type="entry name" value="CheR_C"/>
</dbReference>
<dbReference type="SMART" id="SM00138">
    <property type="entry name" value="MeTrc"/>
    <property type="match status" value="1"/>
</dbReference>
<dbReference type="GO" id="GO:0032259">
    <property type="term" value="P:methylation"/>
    <property type="evidence" value="ECO:0007669"/>
    <property type="project" value="UniProtKB-KW"/>
</dbReference>
<dbReference type="InterPro" id="IPR035909">
    <property type="entry name" value="CheB_C"/>
</dbReference>
<gene>
    <name evidence="11" type="ORF">BE21_35020</name>
</gene>
<dbReference type="InterPro" id="IPR000014">
    <property type="entry name" value="PAS"/>
</dbReference>
<keyword evidence="7" id="KW-0175">Coiled coil</keyword>
<dbReference type="InterPro" id="IPR035965">
    <property type="entry name" value="PAS-like_dom_sf"/>
</dbReference>
<dbReference type="InterPro" id="IPR000780">
    <property type="entry name" value="CheR_MeTrfase"/>
</dbReference>
<evidence type="ECO:0000259" key="9">
    <source>
        <dbReference type="PROSITE" id="PS50122"/>
    </source>
</evidence>
<sequence>MPEPKKSRRTQLRAPGHSDAAPHAGRAAAQRRAPDSSEDAGEQAAAAEPHLGNEQRFPVVCVVASAGGRGAIAELLRRLPSRDTSLSLVLIYSAEPGEIPVFELAAQSSPLPTSELRAGARLMPGHVQVLAPDTRATLDGVRVELAPRGESGPGPADAFLRSLARELGSSAAGVVLSGTGSDGALGLKDVKAEGGVTFAEDPRTAERPALPRNAIAAGGVDFIRGVEAIAAELARMGRPGHAPALWLPQGTPLGVDPELGKLFRLLHAAVGVDFSHYKKSTLRRRIQRRMTLHRLASLQEYLDHLKAHPDEIEHLYQDLLIKVTTFFRDPGAFAALKTHVFPVLMHNRPQDSPVRIWVPGCSTGEEVYSLAISLLEFLEDDANDHAIQIFGTDLSEAAIQQARAGIYVDGISFDVSPDRLRRFFVRVHGGFQVNKSVRDLCIFSRHNAAADPPLTKLDLVSCRNLMIYMEPSLQRRLLHTFHQALKLTSFLLLGSSESISAMADLFGVVDRTHRIFCKRAASEAASARDLAAPALPAPPAPAPDKGEPRSPEGLLMDALRKEADAIVMARYAPAGVVVDEEMQIVQFRGKTGPYLEPAPGDASLHLFKMAREGLLLGLRAAIDASMNSEAMARKEQIKVRQGDKLRYVDVEVWPLKARLPQGRCFLVVFSESGGARLDRPGDDPAQSDPQKDLEVAQLRRELVTTREHLQSIIDELEATNEELLCANEELLASNDELHRMKDALESAHEELRSANQELTAINEELHSSNVALGLANDELRNLLGSMSIPVLMLDADLRIRRVAGVADKLLGLAASDVGRSILEVRPRSAADIAPIVAEVLDTRSGVERQVEDREGRVHLVRARPFRITGNEVDGAVICWLESDATRRAGRELAGARDRISAVFEVLRHPFLLLDGELRIRAATRRYCELFMVSLGDIEGRPLSAIDAVWNTPQLEQRLRDVLRRSAALVDFRVEAVLAHAGRRTLSFSAFRLQADEGELPALLLVVEDRTGPEEDEPPQAGLRPARRAGSD</sequence>
<comment type="caution">
    <text evidence="11">The sequence shown here is derived from an EMBL/GenBank/DDBJ whole genome shotgun (WGS) entry which is preliminary data.</text>
</comment>
<dbReference type="SUPFAM" id="SSF47757">
    <property type="entry name" value="Chemotaxis receptor methyltransferase CheR, N-terminal domain"/>
    <property type="match status" value="1"/>
</dbReference>
<organism evidence="11 12">
    <name type="scientific">Sorangium cellulosum</name>
    <name type="common">Polyangium cellulosum</name>
    <dbReference type="NCBI Taxonomy" id="56"/>
    <lineage>
        <taxon>Bacteria</taxon>
        <taxon>Pseudomonadati</taxon>
        <taxon>Myxococcota</taxon>
        <taxon>Polyangia</taxon>
        <taxon>Polyangiales</taxon>
        <taxon>Polyangiaceae</taxon>
        <taxon>Sorangium</taxon>
    </lineage>
</organism>
<evidence type="ECO:0000256" key="5">
    <source>
        <dbReference type="ARBA" id="ARBA00022691"/>
    </source>
</evidence>
<dbReference type="Pfam" id="PF13596">
    <property type="entry name" value="PAS_10"/>
    <property type="match status" value="1"/>
</dbReference>
<protein>
    <recommendedName>
        <fullName evidence="2">protein-glutamate O-methyltransferase</fullName>
        <ecNumber evidence="2">2.1.1.80</ecNumber>
    </recommendedName>
</protein>
<feature type="compositionally biased region" description="Basic residues" evidence="8">
    <location>
        <begin position="1"/>
        <end position="11"/>
    </location>
</feature>
<dbReference type="InterPro" id="IPR050903">
    <property type="entry name" value="Bact_Chemotaxis_MeTrfase"/>
</dbReference>
<name>A0A150TP22_SORCE</name>
<dbReference type="Proteomes" id="UP000075502">
    <property type="component" value="Unassembled WGS sequence"/>
</dbReference>
<dbReference type="EC" id="2.1.1.80" evidence="2"/>
<feature type="domain" description="CheB-type methylesterase" evidence="9">
    <location>
        <begin position="49"/>
        <end position="233"/>
    </location>
</feature>
<dbReference type="AlphaFoldDB" id="A0A150TP22"/>
<dbReference type="PANTHER" id="PTHR24422">
    <property type="entry name" value="CHEMOTAXIS PROTEIN METHYLTRANSFERASE"/>
    <property type="match status" value="1"/>
</dbReference>
<dbReference type="SMART" id="SM00091">
    <property type="entry name" value="PAS"/>
    <property type="match status" value="2"/>
</dbReference>
<dbReference type="GO" id="GO:0006935">
    <property type="term" value="P:chemotaxis"/>
    <property type="evidence" value="ECO:0007669"/>
    <property type="project" value="InterPro"/>
</dbReference>
<dbReference type="GO" id="GO:0008984">
    <property type="term" value="F:protein-glutamate methylesterase activity"/>
    <property type="evidence" value="ECO:0007669"/>
    <property type="project" value="InterPro"/>
</dbReference>
<evidence type="ECO:0000313" key="12">
    <source>
        <dbReference type="Proteomes" id="UP000075502"/>
    </source>
</evidence>
<evidence type="ECO:0000259" key="10">
    <source>
        <dbReference type="PROSITE" id="PS50123"/>
    </source>
</evidence>
<feature type="region of interest" description="Disordered" evidence="8">
    <location>
        <begin position="1008"/>
        <end position="1031"/>
    </location>
</feature>
<dbReference type="CDD" id="cd00130">
    <property type="entry name" value="PAS"/>
    <property type="match status" value="1"/>
</dbReference>
<keyword evidence="5" id="KW-0949">S-adenosyl-L-methionine</keyword>
<evidence type="ECO:0000313" key="11">
    <source>
        <dbReference type="EMBL" id="KYG06410.1"/>
    </source>
</evidence>
<dbReference type="GO" id="GO:0008983">
    <property type="term" value="F:protein-glutamate O-methyltransferase activity"/>
    <property type="evidence" value="ECO:0007669"/>
    <property type="project" value="UniProtKB-EC"/>
</dbReference>
<comment type="caution">
    <text evidence="6">Lacks conserved residue(s) required for the propagation of feature annotation.</text>
</comment>
<dbReference type="InterPro" id="IPR036804">
    <property type="entry name" value="CheR_N_sf"/>
</dbReference>
<evidence type="ECO:0000256" key="8">
    <source>
        <dbReference type="SAM" id="MobiDB-lite"/>
    </source>
</evidence>
<evidence type="ECO:0000256" key="4">
    <source>
        <dbReference type="ARBA" id="ARBA00022679"/>
    </source>
</evidence>
<dbReference type="Gene3D" id="3.30.450.20">
    <property type="entry name" value="PAS domain"/>
    <property type="match status" value="2"/>
</dbReference>
<keyword evidence="3" id="KW-0489">Methyltransferase</keyword>
<keyword evidence="4" id="KW-0808">Transferase</keyword>
<comment type="catalytic activity">
    <reaction evidence="1">
        <text>L-glutamyl-[protein] + S-adenosyl-L-methionine = [protein]-L-glutamate 5-O-methyl ester + S-adenosyl-L-homocysteine</text>
        <dbReference type="Rhea" id="RHEA:24452"/>
        <dbReference type="Rhea" id="RHEA-COMP:10208"/>
        <dbReference type="Rhea" id="RHEA-COMP:10311"/>
        <dbReference type="ChEBI" id="CHEBI:29973"/>
        <dbReference type="ChEBI" id="CHEBI:57856"/>
        <dbReference type="ChEBI" id="CHEBI:59789"/>
        <dbReference type="ChEBI" id="CHEBI:82795"/>
        <dbReference type="EC" id="2.1.1.80"/>
    </reaction>
</comment>
<dbReference type="Pfam" id="PF03705">
    <property type="entry name" value="CheR_N"/>
    <property type="match status" value="1"/>
</dbReference>
<dbReference type="PRINTS" id="PR00996">
    <property type="entry name" value="CHERMTFRASE"/>
</dbReference>
<dbReference type="Gene3D" id="3.40.50.180">
    <property type="entry name" value="Methylesterase CheB, C-terminal domain"/>
    <property type="match status" value="1"/>
</dbReference>
<evidence type="ECO:0000256" key="6">
    <source>
        <dbReference type="PROSITE-ProRule" id="PRU00050"/>
    </source>
</evidence>
<dbReference type="GO" id="GO:0000156">
    <property type="term" value="F:phosphorelay response regulator activity"/>
    <property type="evidence" value="ECO:0007669"/>
    <property type="project" value="InterPro"/>
</dbReference>
<proteinExistence type="predicted"/>
<evidence type="ECO:0000256" key="3">
    <source>
        <dbReference type="ARBA" id="ARBA00022603"/>
    </source>
</evidence>
<dbReference type="InterPro" id="IPR000673">
    <property type="entry name" value="Sig_transdc_resp-reg_Me-estase"/>
</dbReference>
<dbReference type="Pfam" id="PF08448">
    <property type="entry name" value="PAS_4"/>
    <property type="match status" value="1"/>
</dbReference>
<evidence type="ECO:0000256" key="2">
    <source>
        <dbReference type="ARBA" id="ARBA00012534"/>
    </source>
</evidence>
<accession>A0A150TP22</accession>
<dbReference type="EMBL" id="JEME01001687">
    <property type="protein sequence ID" value="KYG06410.1"/>
    <property type="molecule type" value="Genomic_DNA"/>
</dbReference>
<dbReference type="Gene3D" id="3.40.50.150">
    <property type="entry name" value="Vaccinia Virus protein VP39"/>
    <property type="match status" value="1"/>
</dbReference>
<dbReference type="GO" id="GO:0005737">
    <property type="term" value="C:cytoplasm"/>
    <property type="evidence" value="ECO:0007669"/>
    <property type="project" value="InterPro"/>
</dbReference>
<dbReference type="Pfam" id="PF01739">
    <property type="entry name" value="CheR"/>
    <property type="match status" value="1"/>
</dbReference>
<feature type="region of interest" description="Disordered" evidence="8">
    <location>
        <begin position="1"/>
        <end position="51"/>
    </location>
</feature>
<dbReference type="PROSITE" id="PS50123">
    <property type="entry name" value="CHER"/>
    <property type="match status" value="1"/>
</dbReference>
<feature type="coiled-coil region" evidence="7">
    <location>
        <begin position="695"/>
        <end position="764"/>
    </location>
</feature>
<dbReference type="SUPFAM" id="SSF52738">
    <property type="entry name" value="Methylesterase CheB, C-terminal domain"/>
    <property type="match status" value="1"/>
</dbReference>
<feature type="domain" description="CheR-type methyltransferase" evidence="10">
    <location>
        <begin position="256"/>
        <end position="519"/>
    </location>
</feature>
<dbReference type="Pfam" id="PF01339">
    <property type="entry name" value="CheB_methylest"/>
    <property type="match status" value="1"/>
</dbReference>
<evidence type="ECO:0000256" key="1">
    <source>
        <dbReference type="ARBA" id="ARBA00001541"/>
    </source>
</evidence>
<dbReference type="InterPro" id="IPR013656">
    <property type="entry name" value="PAS_4"/>
</dbReference>
<dbReference type="CDD" id="cd16434">
    <property type="entry name" value="CheB-CheR_fusion"/>
    <property type="match status" value="1"/>
</dbReference>
<dbReference type="InterPro" id="IPR022641">
    <property type="entry name" value="CheR_N"/>
</dbReference>
<dbReference type="PROSITE" id="PS50122">
    <property type="entry name" value="CHEB"/>
    <property type="match status" value="1"/>
</dbReference>
<dbReference type="InterPro" id="IPR029063">
    <property type="entry name" value="SAM-dependent_MTases_sf"/>
</dbReference>
<feature type="compositionally biased region" description="Low complexity" evidence="8">
    <location>
        <begin position="21"/>
        <end position="31"/>
    </location>
</feature>